<comment type="caution">
    <text evidence="2">The sequence shown here is derived from an EMBL/GenBank/DDBJ whole genome shotgun (WGS) entry which is preliminary data.</text>
</comment>
<dbReference type="Pfam" id="PF02985">
    <property type="entry name" value="HEAT"/>
    <property type="match status" value="1"/>
</dbReference>
<dbReference type="InterPro" id="IPR016024">
    <property type="entry name" value="ARM-type_fold"/>
</dbReference>
<dbReference type="Proteomes" id="UP001592530">
    <property type="component" value="Unassembled WGS sequence"/>
</dbReference>
<protein>
    <recommendedName>
        <fullName evidence="4">AB hydrolase-1 domain-containing protein</fullName>
    </recommendedName>
</protein>
<name>A0ABV6WX61_9ACTN</name>
<evidence type="ECO:0000313" key="2">
    <source>
        <dbReference type="EMBL" id="MFC1430625.1"/>
    </source>
</evidence>
<dbReference type="Gene3D" id="3.40.50.1820">
    <property type="entry name" value="alpha/beta hydrolase"/>
    <property type="match status" value="1"/>
</dbReference>
<dbReference type="SUPFAM" id="SSF53474">
    <property type="entry name" value="alpha/beta-Hydrolases"/>
    <property type="match status" value="1"/>
</dbReference>
<accession>A0ABV6WX61</accession>
<dbReference type="InterPro" id="IPR029058">
    <property type="entry name" value="AB_hydrolase_fold"/>
</dbReference>
<keyword evidence="1" id="KW-0677">Repeat</keyword>
<dbReference type="InterPro" id="IPR000357">
    <property type="entry name" value="HEAT"/>
</dbReference>
<evidence type="ECO:0000256" key="1">
    <source>
        <dbReference type="ARBA" id="ARBA00022737"/>
    </source>
</evidence>
<proteinExistence type="predicted"/>
<dbReference type="SUPFAM" id="SSF48371">
    <property type="entry name" value="ARM repeat"/>
    <property type="match status" value="1"/>
</dbReference>
<gene>
    <name evidence="2" type="ORF">ACEZDB_08115</name>
</gene>
<dbReference type="EMBL" id="JBHEZY010000002">
    <property type="protein sequence ID" value="MFC1430625.1"/>
    <property type="molecule type" value="Genomic_DNA"/>
</dbReference>
<dbReference type="InterPro" id="IPR011989">
    <property type="entry name" value="ARM-like"/>
</dbReference>
<sequence length="354" mass="39727">MKEASIDTERMEIPPVEAGRIGGLADCLEESSHYLTYFELDSSENEYLDIPSDSPKLAGLYRSYEKGDTSAAVSLILACLRHPHPAVRTAAAACIQPLKEAGETRFHFPGPDVYRVESILKQGLWDEDPGIRELALTAWGAAALEPIAGASDSSKRRRQRGPLSLLVHGTNSYKGDWWRPHGAFFDYLASGPKPNLINDESPWSWSGECNERARQIAAKSVAGFQRDRRIRKFDSIIGHSYGGGIALMATQFGAKARKIVLLSTPAHDYGVNWDNVDDVVSLRIHWDNVLMLDCLYRVFGQRRRPSVRQYFSDSHIKEIPELPMWFTQHCSTHEPSVWVDNSVAEIIWPTMSNN</sequence>
<dbReference type="Gene3D" id="1.25.10.10">
    <property type="entry name" value="Leucine-rich Repeat Variant"/>
    <property type="match status" value="1"/>
</dbReference>
<reference evidence="2 3" key="1">
    <citation type="submission" date="2024-09" db="EMBL/GenBank/DDBJ databases">
        <authorList>
            <person name="Lee S.D."/>
        </authorList>
    </citation>
    <scope>NUCLEOTIDE SEQUENCE [LARGE SCALE GENOMIC DNA]</scope>
    <source>
        <strain evidence="2 3">N1-3</strain>
    </source>
</reference>
<evidence type="ECO:0008006" key="4">
    <source>
        <dbReference type="Google" id="ProtNLM"/>
    </source>
</evidence>
<evidence type="ECO:0000313" key="3">
    <source>
        <dbReference type="Proteomes" id="UP001592530"/>
    </source>
</evidence>
<organism evidence="2 3">
    <name type="scientific">Streptacidiphilus alkalitolerans</name>
    <dbReference type="NCBI Taxonomy" id="3342712"/>
    <lineage>
        <taxon>Bacteria</taxon>
        <taxon>Bacillati</taxon>
        <taxon>Actinomycetota</taxon>
        <taxon>Actinomycetes</taxon>
        <taxon>Kitasatosporales</taxon>
        <taxon>Streptomycetaceae</taxon>
        <taxon>Streptacidiphilus</taxon>
    </lineage>
</organism>
<dbReference type="RefSeq" id="WP_380550395.1">
    <property type="nucleotide sequence ID" value="NZ_JBHEZY010000002.1"/>
</dbReference>